<dbReference type="EMBL" id="DSUT01000129">
    <property type="protein sequence ID" value="HGK28527.1"/>
    <property type="molecule type" value="Genomic_DNA"/>
</dbReference>
<evidence type="ECO:0000256" key="2">
    <source>
        <dbReference type="ARBA" id="ARBA00022741"/>
    </source>
</evidence>
<organism evidence="9">
    <name type="scientific">candidate division WOR-3 bacterium</name>
    <dbReference type="NCBI Taxonomy" id="2052148"/>
    <lineage>
        <taxon>Bacteria</taxon>
        <taxon>Bacteria division WOR-3</taxon>
    </lineage>
</organism>
<evidence type="ECO:0000256" key="4">
    <source>
        <dbReference type="ARBA" id="ARBA00023015"/>
    </source>
</evidence>
<dbReference type="GO" id="GO:0045892">
    <property type="term" value="P:negative regulation of DNA-templated transcription"/>
    <property type="evidence" value="ECO:0007669"/>
    <property type="project" value="UniProtKB-UniRule"/>
</dbReference>
<comment type="similarity">
    <text evidence="7">Belongs to the NrdR family.</text>
</comment>
<dbReference type="Pfam" id="PF03477">
    <property type="entry name" value="ATP-cone"/>
    <property type="match status" value="1"/>
</dbReference>
<dbReference type="PANTHER" id="PTHR30455">
    <property type="entry name" value="TRANSCRIPTIONAL REPRESSOR NRDR"/>
    <property type="match status" value="1"/>
</dbReference>
<evidence type="ECO:0000313" key="9">
    <source>
        <dbReference type="EMBL" id="HGK28527.1"/>
    </source>
</evidence>
<feature type="zinc finger region" evidence="7">
    <location>
        <begin position="3"/>
        <end position="34"/>
    </location>
</feature>
<sequence length="156" mass="17694">MKCPACSHDDDRVLDSRPVRDGEAIRRRRECARCGERFTTYEYVERNPLMVVKRDGRREPYDRGKLTAGIELACRKRPASRADIDKLVIAVEAGLADENRSEVSSQELGERVLEQLRTFDQVAYVRFASVYRQFDSPEKFAEELHGLAGGGNGARS</sequence>
<comment type="caution">
    <text evidence="9">The sequence shown here is derived from an EMBL/GenBank/DDBJ whole genome shotgun (WGS) entry which is preliminary data.</text>
</comment>
<proteinExistence type="inferred from homology"/>
<dbReference type="PROSITE" id="PS51161">
    <property type="entry name" value="ATP_CONE"/>
    <property type="match status" value="1"/>
</dbReference>
<dbReference type="Pfam" id="PF22811">
    <property type="entry name" value="Zn_ribbon_NrdR"/>
    <property type="match status" value="1"/>
</dbReference>
<reference evidence="9" key="1">
    <citation type="journal article" date="2020" name="mSystems">
        <title>Genome- and Community-Level Interaction Insights into Carbon Utilization and Element Cycling Functions of Hydrothermarchaeota in Hydrothermal Sediment.</title>
        <authorList>
            <person name="Zhou Z."/>
            <person name="Liu Y."/>
            <person name="Xu W."/>
            <person name="Pan J."/>
            <person name="Luo Z.H."/>
            <person name="Li M."/>
        </authorList>
    </citation>
    <scope>NUCLEOTIDE SEQUENCE [LARGE SCALE GENOMIC DNA]</scope>
    <source>
        <strain evidence="9">SpSt-488</strain>
    </source>
</reference>
<dbReference type="HAMAP" id="MF_00440">
    <property type="entry name" value="NrdR"/>
    <property type="match status" value="1"/>
</dbReference>
<evidence type="ECO:0000256" key="5">
    <source>
        <dbReference type="ARBA" id="ARBA00023125"/>
    </source>
</evidence>
<evidence type="ECO:0000256" key="1">
    <source>
        <dbReference type="ARBA" id="ARBA00022491"/>
    </source>
</evidence>
<name>A0A7C4CCN1_UNCW3</name>
<keyword evidence="5 7" id="KW-0238">DNA-binding</keyword>
<evidence type="ECO:0000259" key="8">
    <source>
        <dbReference type="PROSITE" id="PS51161"/>
    </source>
</evidence>
<dbReference type="GO" id="GO:0008270">
    <property type="term" value="F:zinc ion binding"/>
    <property type="evidence" value="ECO:0007669"/>
    <property type="project" value="UniProtKB-UniRule"/>
</dbReference>
<dbReference type="GO" id="GO:0005524">
    <property type="term" value="F:ATP binding"/>
    <property type="evidence" value="ECO:0007669"/>
    <property type="project" value="UniProtKB-UniRule"/>
</dbReference>
<keyword evidence="6 7" id="KW-0804">Transcription</keyword>
<keyword evidence="7" id="KW-0479">Metal-binding</keyword>
<dbReference type="InterPro" id="IPR003796">
    <property type="entry name" value="RNR_NrdR-like"/>
</dbReference>
<feature type="domain" description="ATP-cone" evidence="8">
    <location>
        <begin position="49"/>
        <end position="139"/>
    </location>
</feature>
<keyword evidence="7" id="KW-0862">Zinc</keyword>
<evidence type="ECO:0000256" key="6">
    <source>
        <dbReference type="ARBA" id="ARBA00023163"/>
    </source>
</evidence>
<comment type="cofactor">
    <cofactor evidence="7">
        <name>Zn(2+)</name>
        <dbReference type="ChEBI" id="CHEBI:29105"/>
    </cofactor>
    <text evidence="7">Binds 1 zinc ion.</text>
</comment>
<keyword evidence="1 7" id="KW-0678">Repressor</keyword>
<dbReference type="GO" id="GO:0003677">
    <property type="term" value="F:DNA binding"/>
    <property type="evidence" value="ECO:0007669"/>
    <property type="project" value="UniProtKB-KW"/>
</dbReference>
<keyword evidence="4 7" id="KW-0805">Transcription regulation</keyword>
<protein>
    <recommendedName>
        <fullName evidence="7">Transcriptional repressor NrdR</fullName>
    </recommendedName>
</protein>
<evidence type="ECO:0000256" key="3">
    <source>
        <dbReference type="ARBA" id="ARBA00022840"/>
    </source>
</evidence>
<gene>
    <name evidence="7 9" type="primary">nrdR</name>
    <name evidence="9" type="ORF">ENS41_06180</name>
</gene>
<dbReference type="InterPro" id="IPR005144">
    <property type="entry name" value="ATP-cone_dom"/>
</dbReference>
<evidence type="ECO:0000256" key="7">
    <source>
        <dbReference type="HAMAP-Rule" id="MF_00440"/>
    </source>
</evidence>
<dbReference type="PANTHER" id="PTHR30455:SF2">
    <property type="entry name" value="TRANSCRIPTIONAL REPRESSOR NRDR"/>
    <property type="match status" value="1"/>
</dbReference>
<dbReference type="AlphaFoldDB" id="A0A7C4CCN1"/>
<keyword evidence="7" id="KW-0863">Zinc-finger</keyword>
<comment type="function">
    <text evidence="7">Negatively regulates transcription of bacterial ribonucleotide reductase nrd genes and operons by binding to NrdR-boxes.</text>
</comment>
<dbReference type="NCBIfam" id="TIGR00244">
    <property type="entry name" value="transcriptional regulator NrdR"/>
    <property type="match status" value="1"/>
</dbReference>
<dbReference type="InterPro" id="IPR055173">
    <property type="entry name" value="NrdR-like_N"/>
</dbReference>
<keyword evidence="3 7" id="KW-0067">ATP-binding</keyword>
<accession>A0A7C4CCN1</accession>
<keyword evidence="2 7" id="KW-0547">Nucleotide-binding</keyword>